<dbReference type="InterPro" id="IPR013525">
    <property type="entry name" value="ABC2_TM"/>
</dbReference>
<dbReference type="PATRIC" id="fig|442562.3.peg.3225"/>
<feature type="transmembrane region" description="Helical" evidence="5">
    <location>
        <begin position="115"/>
        <end position="133"/>
    </location>
</feature>
<keyword evidence="3 5" id="KW-1133">Transmembrane helix</keyword>
<accession>A0A017HM01</accession>
<evidence type="ECO:0000256" key="4">
    <source>
        <dbReference type="ARBA" id="ARBA00023136"/>
    </source>
</evidence>
<feature type="transmembrane region" description="Helical" evidence="5">
    <location>
        <begin position="140"/>
        <end position="161"/>
    </location>
</feature>
<dbReference type="PANTHER" id="PTHR43332:SF1">
    <property type="entry name" value="TRANSPORT PERMEASE PROTEIN"/>
    <property type="match status" value="1"/>
</dbReference>
<feature type="transmembrane region" description="Helical" evidence="5">
    <location>
        <begin position="21"/>
        <end position="43"/>
    </location>
</feature>
<dbReference type="AlphaFoldDB" id="A0A017HM01"/>
<dbReference type="InterPro" id="IPR052522">
    <property type="entry name" value="ABC-2_transport_permease"/>
</dbReference>
<dbReference type="EMBL" id="AOSK01000091">
    <property type="protein sequence ID" value="EYD75183.1"/>
    <property type="molecule type" value="Genomic_DNA"/>
</dbReference>
<dbReference type="GO" id="GO:0140359">
    <property type="term" value="F:ABC-type transporter activity"/>
    <property type="evidence" value="ECO:0007669"/>
    <property type="project" value="InterPro"/>
</dbReference>
<dbReference type="PRINTS" id="PR00164">
    <property type="entry name" value="ABC2TRNSPORT"/>
</dbReference>
<feature type="domain" description="ABC-2 type transporter transmembrane" evidence="6">
    <location>
        <begin position="6"/>
        <end position="183"/>
    </location>
</feature>
<protein>
    <submittedName>
        <fullName evidence="7">ABC-type multidrug transport system, permease component</fullName>
    </submittedName>
</protein>
<keyword evidence="2 5" id="KW-0812">Transmembrane</keyword>
<reference evidence="7 8" key="1">
    <citation type="submission" date="2013-02" db="EMBL/GenBank/DDBJ databases">
        <authorList>
            <person name="Fiebig A."/>
            <person name="Goeker M."/>
            <person name="Klenk H.-P.P."/>
        </authorList>
    </citation>
    <scope>NUCLEOTIDE SEQUENCE [LARGE SCALE GENOMIC DNA]</scope>
    <source>
        <strain evidence="7 8">DSM 19309</strain>
    </source>
</reference>
<evidence type="ECO:0000256" key="2">
    <source>
        <dbReference type="ARBA" id="ARBA00022692"/>
    </source>
</evidence>
<feature type="transmembrane region" description="Helical" evidence="5">
    <location>
        <begin position="167"/>
        <end position="187"/>
    </location>
</feature>
<dbReference type="Pfam" id="PF01061">
    <property type="entry name" value="ABC2_membrane"/>
    <property type="match status" value="1"/>
</dbReference>
<keyword evidence="8" id="KW-1185">Reference proteome</keyword>
<evidence type="ECO:0000256" key="1">
    <source>
        <dbReference type="ARBA" id="ARBA00004141"/>
    </source>
</evidence>
<dbReference type="Proteomes" id="UP000019666">
    <property type="component" value="Unassembled WGS sequence"/>
</dbReference>
<evidence type="ECO:0000259" key="6">
    <source>
        <dbReference type="Pfam" id="PF01061"/>
    </source>
</evidence>
<dbReference type="InterPro" id="IPR000412">
    <property type="entry name" value="ABC_2_transport"/>
</dbReference>
<feature type="transmembrane region" description="Helical" evidence="5">
    <location>
        <begin position="85"/>
        <end position="109"/>
    </location>
</feature>
<gene>
    <name evidence="7" type="ORF">Rumeso_03279</name>
</gene>
<dbReference type="GO" id="GO:0043190">
    <property type="term" value="C:ATP-binding cassette (ABC) transporter complex"/>
    <property type="evidence" value="ECO:0007669"/>
    <property type="project" value="InterPro"/>
</dbReference>
<evidence type="ECO:0000313" key="7">
    <source>
        <dbReference type="EMBL" id="EYD75183.1"/>
    </source>
</evidence>
<comment type="subcellular location">
    <subcellularLocation>
        <location evidence="1">Membrane</location>
        <topology evidence="1">Multi-pass membrane protein</topology>
    </subcellularLocation>
</comment>
<evidence type="ECO:0000256" key="3">
    <source>
        <dbReference type="ARBA" id="ARBA00022989"/>
    </source>
</evidence>
<proteinExistence type="predicted"/>
<name>A0A017HM01_9RHOB</name>
<dbReference type="PANTHER" id="PTHR43332">
    <property type="entry name" value="INNER MEMBRANE TRANSPORT PERMEASE YADH-RELATED"/>
    <property type="match status" value="1"/>
</dbReference>
<keyword evidence="4 5" id="KW-0472">Membrane</keyword>
<dbReference type="STRING" id="442562.Rumeso_03279"/>
<feature type="transmembrane region" description="Helical" evidence="5">
    <location>
        <begin position="55"/>
        <end position="73"/>
    </location>
</feature>
<evidence type="ECO:0000313" key="8">
    <source>
        <dbReference type="Proteomes" id="UP000019666"/>
    </source>
</evidence>
<evidence type="ECO:0000256" key="5">
    <source>
        <dbReference type="SAM" id="Phobius"/>
    </source>
</evidence>
<sequence length="263" mass="27733">MNLFAVRAIYVQEMGRFFRTVTQSLIAPVLSTSLYFVVFGAAIGGRIQEVEGVSYGAFIVPGLIMLSVITQGISNASFGIYFPKFIGTIFEILSAPVSFFEAVLGYVGAAASKSFIIGIIILVTSWFFVDIQIAHPFAMLAFLVLTCVSFALLGFIIGIWASNFEQLQLIPLLVISPLVFLGGRLLLHLHAAGGLAEGGAHQSGGLPDLGLPLVVLRHGGRAGGGLAPRHRGLHRDLPERGLVDLPHGLAAPALSLARAGAGA</sequence>
<dbReference type="HOGENOM" id="CLU_1057202_0_0_5"/>
<organism evidence="7 8">
    <name type="scientific">Rubellimicrobium mesophilum DSM 19309</name>
    <dbReference type="NCBI Taxonomy" id="442562"/>
    <lineage>
        <taxon>Bacteria</taxon>
        <taxon>Pseudomonadati</taxon>
        <taxon>Pseudomonadota</taxon>
        <taxon>Alphaproteobacteria</taxon>
        <taxon>Rhodobacterales</taxon>
        <taxon>Roseobacteraceae</taxon>
        <taxon>Rubellimicrobium</taxon>
    </lineage>
</organism>
<comment type="caution">
    <text evidence="7">The sequence shown here is derived from an EMBL/GenBank/DDBJ whole genome shotgun (WGS) entry which is preliminary data.</text>
</comment>